<evidence type="ECO:0000256" key="15">
    <source>
        <dbReference type="SAM" id="Coils"/>
    </source>
</evidence>
<comment type="function">
    <text evidence="13">Component of the F(0) channel, it forms part of the peripheral stalk, linking F(1) to F(0).</text>
</comment>
<dbReference type="GO" id="GO:0045259">
    <property type="term" value="C:proton-transporting ATP synthase complex"/>
    <property type="evidence" value="ECO:0007669"/>
    <property type="project" value="UniProtKB-KW"/>
</dbReference>
<keyword evidence="18" id="KW-1185">Reference proteome</keyword>
<comment type="subcellular location">
    <subcellularLocation>
        <location evidence="13">Cell membrane</location>
        <topology evidence="13">Single-pass membrane protein</topology>
    </subcellularLocation>
    <subcellularLocation>
        <location evidence="12">Endomembrane system</location>
        <topology evidence="12">Single-pass membrane protein</topology>
    </subcellularLocation>
</comment>
<evidence type="ECO:0000256" key="4">
    <source>
        <dbReference type="ARBA" id="ARBA00022547"/>
    </source>
</evidence>
<keyword evidence="4 13" id="KW-0138">CF(0)</keyword>
<dbReference type="Proteomes" id="UP000243605">
    <property type="component" value="Unassembled WGS sequence"/>
</dbReference>
<dbReference type="GO" id="GO:0046961">
    <property type="term" value="F:proton-transporting ATPase activity, rotational mechanism"/>
    <property type="evidence" value="ECO:0007669"/>
    <property type="project" value="TreeGrafter"/>
</dbReference>
<name>A0A662Z4J1_9STAP</name>
<dbReference type="CDD" id="cd06503">
    <property type="entry name" value="ATP-synt_Fo_b"/>
    <property type="match status" value="1"/>
</dbReference>
<dbReference type="InterPro" id="IPR005864">
    <property type="entry name" value="ATP_synth_F0_bsu_bac"/>
</dbReference>
<keyword evidence="3 13" id="KW-1003">Cell membrane</keyword>
<sequence length="171" mass="19088">MELFILGAADSMVVAVGSSLVQLAGFLVLLALLGKFAWGPIKKVMDEREQLINSEIDDAEARSKEAKRLKEENDRILKETQADISSMMENAKLQAKKEQESIISDANQRANQLIQDAKSDIDREKQNAIQEINAQVSEISVLIAEKMIRKEINADDQKALIEEYLKEAGSK</sequence>
<dbReference type="GO" id="GO:0046933">
    <property type="term" value="F:proton-transporting ATP synthase activity, rotational mechanism"/>
    <property type="evidence" value="ECO:0007669"/>
    <property type="project" value="UniProtKB-UniRule"/>
</dbReference>
<keyword evidence="15" id="KW-0175">Coiled coil</keyword>
<evidence type="ECO:0000256" key="5">
    <source>
        <dbReference type="ARBA" id="ARBA00022692"/>
    </source>
</evidence>
<reference evidence="16" key="3">
    <citation type="submission" date="2021-09" db="EMBL/GenBank/DDBJ databases">
        <authorList>
            <person name="Gilroy R."/>
        </authorList>
    </citation>
    <scope>NUCLEOTIDE SEQUENCE</scope>
    <source>
        <strain evidence="16">6019</strain>
    </source>
</reference>
<evidence type="ECO:0000256" key="8">
    <source>
        <dbReference type="ARBA" id="ARBA00023065"/>
    </source>
</evidence>
<keyword evidence="10 13" id="KW-0066">ATP synthesis</keyword>
<dbReference type="GO" id="GO:0005886">
    <property type="term" value="C:plasma membrane"/>
    <property type="evidence" value="ECO:0007669"/>
    <property type="project" value="UniProtKB-SubCell"/>
</dbReference>
<reference evidence="16" key="2">
    <citation type="journal article" date="2021" name="PeerJ">
        <title>Extensive microbial diversity within the chicken gut microbiome revealed by metagenomics and culture.</title>
        <authorList>
            <person name="Gilroy R."/>
            <person name="Ravi A."/>
            <person name="Getino M."/>
            <person name="Pursley I."/>
            <person name="Horton D.L."/>
            <person name="Alikhan N.F."/>
            <person name="Baker D."/>
            <person name="Gharbi K."/>
            <person name="Hall N."/>
            <person name="Watson M."/>
            <person name="Adriaenssens E.M."/>
            <person name="Foster-Nyarko E."/>
            <person name="Jarju S."/>
            <person name="Secka A."/>
            <person name="Antonio M."/>
            <person name="Oren A."/>
            <person name="Chaudhuri R.R."/>
            <person name="La Ragione R."/>
            <person name="Hildebrand F."/>
            <person name="Pallen M.J."/>
        </authorList>
    </citation>
    <scope>NUCLEOTIDE SEQUENCE</scope>
    <source>
        <strain evidence="16">6019</strain>
    </source>
</reference>
<dbReference type="InterPro" id="IPR050059">
    <property type="entry name" value="ATP_synthase_B_chain"/>
</dbReference>
<reference evidence="17 18" key="1">
    <citation type="submission" date="2016-10" db="EMBL/GenBank/DDBJ databases">
        <authorList>
            <person name="Varghese N."/>
            <person name="Submissions S."/>
        </authorList>
    </citation>
    <scope>NUCLEOTIDE SEQUENCE [LARGE SCALE GENOMIC DNA]</scope>
    <source>
        <strain evidence="17 18">IBRC-M10081</strain>
    </source>
</reference>
<keyword evidence="9 13" id="KW-0472">Membrane</keyword>
<feature type="coiled-coil region" evidence="15">
    <location>
        <begin position="52"/>
        <end position="127"/>
    </location>
</feature>
<dbReference type="Pfam" id="PF00430">
    <property type="entry name" value="ATP-synt_B"/>
    <property type="match status" value="1"/>
</dbReference>
<dbReference type="HAMAP" id="MF_01398">
    <property type="entry name" value="ATP_synth_b_bprime"/>
    <property type="match status" value="1"/>
</dbReference>
<evidence type="ECO:0000256" key="1">
    <source>
        <dbReference type="ARBA" id="ARBA00005513"/>
    </source>
</evidence>
<evidence type="ECO:0000313" key="16">
    <source>
        <dbReference type="EMBL" id="HJE20319.1"/>
    </source>
</evidence>
<evidence type="ECO:0000256" key="6">
    <source>
        <dbReference type="ARBA" id="ARBA00022781"/>
    </source>
</evidence>
<dbReference type="RefSeq" id="WP_091475452.1">
    <property type="nucleotide sequence ID" value="NZ_FOIT01000004.1"/>
</dbReference>
<dbReference type="NCBIfam" id="NF009987">
    <property type="entry name" value="PRK13453.1"/>
    <property type="match status" value="1"/>
</dbReference>
<evidence type="ECO:0000256" key="7">
    <source>
        <dbReference type="ARBA" id="ARBA00022989"/>
    </source>
</evidence>
<evidence type="ECO:0000256" key="12">
    <source>
        <dbReference type="ARBA" id="ARBA00037847"/>
    </source>
</evidence>
<dbReference type="Proteomes" id="UP000763505">
    <property type="component" value="Unassembled WGS sequence"/>
</dbReference>
<dbReference type="InterPro" id="IPR028987">
    <property type="entry name" value="ATP_synth_B-like_membr_sf"/>
</dbReference>
<evidence type="ECO:0000313" key="17">
    <source>
        <dbReference type="EMBL" id="SEW08426.1"/>
    </source>
</evidence>
<dbReference type="AlphaFoldDB" id="A0A662Z4J1"/>
<dbReference type="PANTHER" id="PTHR33445:SF1">
    <property type="entry name" value="ATP SYNTHASE SUBUNIT B"/>
    <property type="match status" value="1"/>
</dbReference>
<protein>
    <recommendedName>
        <fullName evidence="13">ATP synthase subunit b</fullName>
    </recommendedName>
    <alternativeName>
        <fullName evidence="13">ATP synthase F(0) sector subunit b</fullName>
    </alternativeName>
    <alternativeName>
        <fullName evidence="13">ATPase subunit I</fullName>
    </alternativeName>
    <alternativeName>
        <fullName evidence="13">F-type ATPase subunit b</fullName>
        <shortName evidence="13">F-ATPase subunit b</shortName>
    </alternativeName>
</protein>
<dbReference type="NCBIfam" id="TIGR01144">
    <property type="entry name" value="ATP_synt_b"/>
    <property type="match status" value="1"/>
</dbReference>
<dbReference type="InterPro" id="IPR002146">
    <property type="entry name" value="ATP_synth_b/b'su_bac/chlpt"/>
</dbReference>
<dbReference type="EMBL" id="FOIT01000004">
    <property type="protein sequence ID" value="SEW08426.1"/>
    <property type="molecule type" value="Genomic_DNA"/>
</dbReference>
<accession>A0A662Z4J1</accession>
<evidence type="ECO:0000256" key="9">
    <source>
        <dbReference type="ARBA" id="ARBA00023136"/>
    </source>
</evidence>
<comment type="subunit">
    <text evidence="13">F-type ATPases have 2 components, F(1) - the catalytic core - and F(0) - the membrane proton channel. F(1) has five subunits: alpha(3), beta(3), gamma(1), delta(1), epsilon(1). F(0) has three main subunits: a(1), b(2) and c(10-14). The alpha and beta chains form an alternating ring which encloses part of the gamma chain. F(1) is attached to F(0) by a central stalk formed by the gamma and epsilon chains, while a peripheral stalk is formed by the delta and b chains.</text>
</comment>
<evidence type="ECO:0000256" key="2">
    <source>
        <dbReference type="ARBA" id="ARBA00022448"/>
    </source>
</evidence>
<dbReference type="PANTHER" id="PTHR33445">
    <property type="entry name" value="ATP SYNTHASE SUBUNIT B', CHLOROPLASTIC"/>
    <property type="match status" value="1"/>
</dbReference>
<keyword evidence="8 13" id="KW-0406">Ion transport</keyword>
<dbReference type="SUPFAM" id="SSF81573">
    <property type="entry name" value="F1F0 ATP synthase subunit B, membrane domain"/>
    <property type="match status" value="1"/>
</dbReference>
<comment type="function">
    <text evidence="11 13">F(1)F(0) ATP synthase produces ATP from ADP in the presence of a proton or sodium gradient. F-type ATPases consist of two structural domains, F(1) containing the extramembraneous catalytic core and F(0) containing the membrane proton channel, linked together by a central stalk and a peripheral stalk. During catalysis, ATP synthesis in the catalytic domain of F(1) is coupled via a rotary mechanism of the central stalk subunits to proton translocation.</text>
</comment>
<dbReference type="EMBL" id="DYYI01000089">
    <property type="protein sequence ID" value="HJE20319.1"/>
    <property type="molecule type" value="Genomic_DNA"/>
</dbReference>
<dbReference type="OrthoDB" id="282095at2"/>
<keyword evidence="6 13" id="KW-0375">Hydrogen ion transport</keyword>
<gene>
    <name evidence="13" type="primary">atpF</name>
    <name evidence="16" type="ORF">K8V35_08200</name>
    <name evidence="17" type="ORF">SAMN05192557_1556</name>
</gene>
<dbReference type="GO" id="GO:0012505">
    <property type="term" value="C:endomembrane system"/>
    <property type="evidence" value="ECO:0007669"/>
    <property type="project" value="UniProtKB-SubCell"/>
</dbReference>
<feature type="transmembrane region" description="Helical" evidence="13">
    <location>
        <begin position="12"/>
        <end position="33"/>
    </location>
</feature>
<comment type="similarity">
    <text evidence="1 13 14">Belongs to the ATPase B chain family.</text>
</comment>
<evidence type="ECO:0000313" key="18">
    <source>
        <dbReference type="Proteomes" id="UP000243605"/>
    </source>
</evidence>
<keyword evidence="2 13" id="KW-0813">Transport</keyword>
<evidence type="ECO:0000256" key="11">
    <source>
        <dbReference type="ARBA" id="ARBA00025198"/>
    </source>
</evidence>
<evidence type="ECO:0000256" key="13">
    <source>
        <dbReference type="HAMAP-Rule" id="MF_01398"/>
    </source>
</evidence>
<evidence type="ECO:0000256" key="3">
    <source>
        <dbReference type="ARBA" id="ARBA00022475"/>
    </source>
</evidence>
<keyword evidence="5 13" id="KW-0812">Transmembrane</keyword>
<evidence type="ECO:0000256" key="10">
    <source>
        <dbReference type="ARBA" id="ARBA00023310"/>
    </source>
</evidence>
<organism evidence="17 18">
    <name type="scientific">Aliicoccus persicus</name>
    <dbReference type="NCBI Taxonomy" id="930138"/>
    <lineage>
        <taxon>Bacteria</taxon>
        <taxon>Bacillati</taxon>
        <taxon>Bacillota</taxon>
        <taxon>Bacilli</taxon>
        <taxon>Bacillales</taxon>
        <taxon>Staphylococcaceae</taxon>
        <taxon>Aliicoccus</taxon>
    </lineage>
</organism>
<keyword evidence="7 13" id="KW-1133">Transmembrane helix</keyword>
<evidence type="ECO:0000256" key="14">
    <source>
        <dbReference type="RuleBase" id="RU003848"/>
    </source>
</evidence>
<proteinExistence type="inferred from homology"/>